<dbReference type="InterPro" id="IPR036582">
    <property type="entry name" value="Mao_N_sf"/>
</dbReference>
<sequence>MKKVFSGVFLALILIITSSTTYAADTNIKIKVDGFVIASDVKPEIKNNRVMVPLRVISENLGAKVNWTNSEITLTKSKIKVTLKLNSSTAVINGKTVLLDVKPFIKNNRTIVPLRFISEAFGCTVNHKNSIVTVDTELLVIDGIKVNALQQEYHMTMGGVVQQINGNAYNETIYNIFVENKGKRVEAPANYSWKLNLDIPGSYYKDRQYDFVDHKGNSLVRFDVYSLIRSFPSELLTGYPEILIHDVFKDEWYLFSDTAIQSINQLIDTSAKNGFLTIISNTVV</sequence>
<reference evidence="3" key="2">
    <citation type="submission" date="2020-09" db="EMBL/GenBank/DDBJ databases">
        <authorList>
            <person name="Sun Q."/>
            <person name="Zhou Y."/>
        </authorList>
    </citation>
    <scope>NUCLEOTIDE SEQUENCE</scope>
    <source>
        <strain evidence="3">CGMCC 1.15178</strain>
    </source>
</reference>
<dbReference type="Pfam" id="PF07833">
    <property type="entry name" value="Cu_amine_oxidN1"/>
    <property type="match status" value="1"/>
</dbReference>
<dbReference type="AlphaFoldDB" id="A0A916YUI3"/>
<proteinExistence type="predicted"/>
<keyword evidence="1" id="KW-0732">Signal</keyword>
<name>A0A916YUI3_9BACL</name>
<dbReference type="SUPFAM" id="SSF55383">
    <property type="entry name" value="Copper amine oxidase, domain N"/>
    <property type="match status" value="2"/>
</dbReference>
<dbReference type="InterPro" id="IPR012854">
    <property type="entry name" value="Cu_amine_oxidase-like_N"/>
</dbReference>
<evidence type="ECO:0000256" key="1">
    <source>
        <dbReference type="SAM" id="SignalP"/>
    </source>
</evidence>
<comment type="caution">
    <text evidence="3">The sequence shown here is derived from an EMBL/GenBank/DDBJ whole genome shotgun (WGS) entry which is preliminary data.</text>
</comment>
<gene>
    <name evidence="3" type="ORF">GCM10010911_20540</name>
</gene>
<dbReference type="Gene3D" id="3.30.457.10">
    <property type="entry name" value="Copper amine oxidase-like, N-terminal domain"/>
    <property type="match status" value="1"/>
</dbReference>
<evidence type="ECO:0000259" key="2">
    <source>
        <dbReference type="Pfam" id="PF07833"/>
    </source>
</evidence>
<feature type="signal peptide" evidence="1">
    <location>
        <begin position="1"/>
        <end position="23"/>
    </location>
</feature>
<reference evidence="3" key="1">
    <citation type="journal article" date="2014" name="Int. J. Syst. Evol. Microbiol.">
        <title>Complete genome sequence of Corynebacterium casei LMG S-19264T (=DSM 44701T), isolated from a smear-ripened cheese.</title>
        <authorList>
            <consortium name="US DOE Joint Genome Institute (JGI-PGF)"/>
            <person name="Walter F."/>
            <person name="Albersmeier A."/>
            <person name="Kalinowski J."/>
            <person name="Ruckert C."/>
        </authorList>
    </citation>
    <scope>NUCLEOTIDE SEQUENCE</scope>
    <source>
        <strain evidence="3">CGMCC 1.15178</strain>
    </source>
</reference>
<evidence type="ECO:0000313" key="4">
    <source>
        <dbReference type="Proteomes" id="UP000612456"/>
    </source>
</evidence>
<protein>
    <recommendedName>
        <fullName evidence="2">Copper amine oxidase-like N-terminal domain-containing protein</fullName>
    </recommendedName>
</protein>
<keyword evidence="4" id="KW-1185">Reference proteome</keyword>
<accession>A0A916YUI3</accession>
<feature type="chain" id="PRO_5037916928" description="Copper amine oxidase-like N-terminal domain-containing protein" evidence="1">
    <location>
        <begin position="24"/>
        <end position="284"/>
    </location>
</feature>
<dbReference type="RefSeq" id="WP_188991511.1">
    <property type="nucleotide sequence ID" value="NZ_BMHP01000001.1"/>
</dbReference>
<dbReference type="Proteomes" id="UP000612456">
    <property type="component" value="Unassembled WGS sequence"/>
</dbReference>
<organism evidence="3 4">
    <name type="scientific">Paenibacillus nasutitermitis</name>
    <dbReference type="NCBI Taxonomy" id="1652958"/>
    <lineage>
        <taxon>Bacteria</taxon>
        <taxon>Bacillati</taxon>
        <taxon>Bacillota</taxon>
        <taxon>Bacilli</taxon>
        <taxon>Bacillales</taxon>
        <taxon>Paenibacillaceae</taxon>
        <taxon>Paenibacillus</taxon>
    </lineage>
</organism>
<dbReference type="EMBL" id="BMHP01000001">
    <property type="protein sequence ID" value="GGD62534.1"/>
    <property type="molecule type" value="Genomic_DNA"/>
</dbReference>
<feature type="domain" description="Copper amine oxidase-like N-terminal" evidence="2">
    <location>
        <begin position="32"/>
        <end position="134"/>
    </location>
</feature>
<evidence type="ECO:0000313" key="3">
    <source>
        <dbReference type="EMBL" id="GGD62534.1"/>
    </source>
</evidence>